<evidence type="ECO:0008006" key="3">
    <source>
        <dbReference type="Google" id="ProtNLM"/>
    </source>
</evidence>
<dbReference type="RefSeq" id="WP_168002132.1">
    <property type="nucleotide sequence ID" value="NZ_JAATEO010000018.1"/>
</dbReference>
<proteinExistence type="predicted"/>
<gene>
    <name evidence="1" type="ORF">HCJ94_17690</name>
</gene>
<name>A0ABX0Z8F9_9ACTN</name>
<protein>
    <recommendedName>
        <fullName evidence="3">C2H2-type domain-containing protein</fullName>
    </recommendedName>
</protein>
<organism evidence="1 2">
    <name type="scientific">Micromonospora thermarum</name>
    <dbReference type="NCBI Taxonomy" id="2720024"/>
    <lineage>
        <taxon>Bacteria</taxon>
        <taxon>Bacillati</taxon>
        <taxon>Actinomycetota</taxon>
        <taxon>Actinomycetes</taxon>
        <taxon>Micromonosporales</taxon>
        <taxon>Micromonosporaceae</taxon>
        <taxon>Micromonospora</taxon>
    </lineage>
</organism>
<sequence>MSNEPVGCLKCGALVENAAQHRRWHEALERVAPGVEAEVRRIREQRGGSPA</sequence>
<accession>A0ABX0Z8F9</accession>
<evidence type="ECO:0000313" key="1">
    <source>
        <dbReference type="EMBL" id="NJP33763.1"/>
    </source>
</evidence>
<reference evidence="1 2" key="1">
    <citation type="submission" date="2020-03" db="EMBL/GenBank/DDBJ databases">
        <title>WGS of actinomycetes isolated from Thailand.</title>
        <authorList>
            <person name="Thawai C."/>
        </authorList>
    </citation>
    <scope>NUCLEOTIDE SEQUENCE [LARGE SCALE GENOMIC DNA]</scope>
    <source>
        <strain evidence="1 2">HSS6-12</strain>
    </source>
</reference>
<keyword evidence="2" id="KW-1185">Reference proteome</keyword>
<dbReference type="EMBL" id="JAATEO010000018">
    <property type="protein sequence ID" value="NJP33763.1"/>
    <property type="molecule type" value="Genomic_DNA"/>
</dbReference>
<dbReference type="Proteomes" id="UP000783871">
    <property type="component" value="Unassembled WGS sequence"/>
</dbReference>
<evidence type="ECO:0000313" key="2">
    <source>
        <dbReference type="Proteomes" id="UP000783871"/>
    </source>
</evidence>
<comment type="caution">
    <text evidence="1">The sequence shown here is derived from an EMBL/GenBank/DDBJ whole genome shotgun (WGS) entry which is preliminary data.</text>
</comment>